<dbReference type="VEuPathDB" id="FungiDB:BD410DRAFT_780562"/>
<dbReference type="OrthoDB" id="3237066at2759"/>
<evidence type="ECO:0000313" key="2">
    <source>
        <dbReference type="Proteomes" id="UP000294933"/>
    </source>
</evidence>
<gene>
    <name evidence="1" type="ORF">BD410DRAFT_780562</name>
</gene>
<sequence length="516" mass="59632">MEFFFNSATIDHMIGVLYSIKQAKGMVNADFINDPSQSESEGLDEDTRMSMHYDSWLRWTSTRNALHALVDVSEWKLEGLRQYTPYFLGRGISSLPDDVLSYVFEVGYNEHDYNTTYQSWDRYGHLLDSRRFSIAVSSVSHRFRKVALDSPRMWCRLDNRMNADLLALFISRSRDARLHLHATTTARNLPMKEFLELAMTERSRWTTFSVWGSSSPGELSTLRQYLDLKLPRLTKLVYAIDYPSKPENMGNLNHFQDWDIPQLCHLGVKNGFLDVATTWIGLTACEMTLTVAWWDTCVTLQALESLLSLQTLSLKFGEFKTSKFVSEIAIQPILLPNLKNASLTFTECDARDFICKLMRGLHLTGLMELTVSMQFCGPREEEFEFHWLLPRRNQYPSLQNYVLQSIGCGNLNLASFAHRLPSLTHFSFEGHVHGVSQFSGLESIKSFQWHFVRFQNLCRLTEQDIAHFSEVLMGSPNFQRLEIINCENISEIFAKKLKSRMGKKLIAVSKDYRMLY</sequence>
<evidence type="ECO:0000313" key="1">
    <source>
        <dbReference type="EMBL" id="TDL30036.1"/>
    </source>
</evidence>
<dbReference type="EMBL" id="ML170156">
    <property type="protein sequence ID" value="TDL30036.1"/>
    <property type="molecule type" value="Genomic_DNA"/>
</dbReference>
<dbReference type="Gene3D" id="3.80.10.10">
    <property type="entry name" value="Ribonuclease Inhibitor"/>
    <property type="match status" value="1"/>
</dbReference>
<dbReference type="InterPro" id="IPR032675">
    <property type="entry name" value="LRR_dom_sf"/>
</dbReference>
<accession>A0A4R5XHV1</accession>
<proteinExistence type="predicted"/>
<name>A0A4R5XHV1_9AGAM</name>
<dbReference type="AlphaFoldDB" id="A0A4R5XHV1"/>
<reference evidence="1 2" key="1">
    <citation type="submission" date="2018-06" db="EMBL/GenBank/DDBJ databases">
        <title>A transcriptomic atlas of mushroom development highlights an independent origin of complex multicellularity.</title>
        <authorList>
            <consortium name="DOE Joint Genome Institute"/>
            <person name="Krizsan K."/>
            <person name="Almasi E."/>
            <person name="Merenyi Z."/>
            <person name="Sahu N."/>
            <person name="Viragh M."/>
            <person name="Koszo T."/>
            <person name="Mondo S."/>
            <person name="Kiss B."/>
            <person name="Balint B."/>
            <person name="Kues U."/>
            <person name="Barry K."/>
            <person name="Hegedus J.C."/>
            <person name="Henrissat B."/>
            <person name="Johnson J."/>
            <person name="Lipzen A."/>
            <person name="Ohm R."/>
            <person name="Nagy I."/>
            <person name="Pangilinan J."/>
            <person name="Yan J."/>
            <person name="Xiong Y."/>
            <person name="Grigoriev I.V."/>
            <person name="Hibbett D.S."/>
            <person name="Nagy L.G."/>
        </authorList>
    </citation>
    <scope>NUCLEOTIDE SEQUENCE [LARGE SCALE GENOMIC DNA]</scope>
    <source>
        <strain evidence="1 2">SZMC22713</strain>
    </source>
</reference>
<organism evidence="1 2">
    <name type="scientific">Rickenella mellea</name>
    <dbReference type="NCBI Taxonomy" id="50990"/>
    <lineage>
        <taxon>Eukaryota</taxon>
        <taxon>Fungi</taxon>
        <taxon>Dikarya</taxon>
        <taxon>Basidiomycota</taxon>
        <taxon>Agaricomycotina</taxon>
        <taxon>Agaricomycetes</taxon>
        <taxon>Hymenochaetales</taxon>
        <taxon>Rickenellaceae</taxon>
        <taxon>Rickenella</taxon>
    </lineage>
</organism>
<evidence type="ECO:0008006" key="3">
    <source>
        <dbReference type="Google" id="ProtNLM"/>
    </source>
</evidence>
<keyword evidence="2" id="KW-1185">Reference proteome</keyword>
<dbReference type="Proteomes" id="UP000294933">
    <property type="component" value="Unassembled WGS sequence"/>
</dbReference>
<protein>
    <recommendedName>
        <fullName evidence="3">F-box domain-containing protein</fullName>
    </recommendedName>
</protein>
<dbReference type="STRING" id="50990.A0A4R5XHV1"/>